<dbReference type="EMBL" id="JADBDZ010000001">
    <property type="protein sequence ID" value="MBE1537013.1"/>
    <property type="molecule type" value="Genomic_DNA"/>
</dbReference>
<comment type="caution">
    <text evidence="3">The sequence shown here is derived from an EMBL/GenBank/DDBJ whole genome shotgun (WGS) entry which is preliminary data.</text>
</comment>
<feature type="transmembrane region" description="Helical" evidence="2">
    <location>
        <begin position="179"/>
        <end position="202"/>
    </location>
</feature>
<feature type="region of interest" description="Disordered" evidence="1">
    <location>
        <begin position="213"/>
        <end position="237"/>
    </location>
</feature>
<dbReference type="Proteomes" id="UP000627838">
    <property type="component" value="Unassembled WGS sequence"/>
</dbReference>
<feature type="transmembrane region" description="Helical" evidence="2">
    <location>
        <begin position="291"/>
        <end position="310"/>
    </location>
</feature>
<reference evidence="3 4" key="1">
    <citation type="submission" date="2020-10" db="EMBL/GenBank/DDBJ databases">
        <title>Sequencing the genomes of 1000 actinobacteria strains.</title>
        <authorList>
            <person name="Klenk H.-P."/>
        </authorList>
    </citation>
    <scope>NUCLEOTIDE SEQUENCE [LARGE SCALE GENOMIC DNA]</scope>
    <source>
        <strain evidence="3 4">DSM 46744</strain>
    </source>
</reference>
<feature type="transmembrane region" description="Helical" evidence="2">
    <location>
        <begin position="29"/>
        <end position="49"/>
    </location>
</feature>
<evidence type="ECO:0000256" key="1">
    <source>
        <dbReference type="SAM" id="MobiDB-lite"/>
    </source>
</evidence>
<proteinExistence type="predicted"/>
<feature type="transmembrane region" description="Helical" evidence="2">
    <location>
        <begin position="101"/>
        <end position="129"/>
    </location>
</feature>
<accession>A0ABR9K2R7</accession>
<feature type="transmembrane region" description="Helical" evidence="2">
    <location>
        <begin position="330"/>
        <end position="347"/>
    </location>
</feature>
<feature type="transmembrane region" description="Helical" evidence="2">
    <location>
        <begin position="259"/>
        <end position="279"/>
    </location>
</feature>
<gene>
    <name evidence="3" type="ORF">H4W34_006846</name>
</gene>
<evidence type="ECO:0000313" key="4">
    <source>
        <dbReference type="Proteomes" id="UP000627838"/>
    </source>
</evidence>
<feature type="transmembrane region" description="Helical" evidence="2">
    <location>
        <begin position="6"/>
        <end position="22"/>
    </location>
</feature>
<feature type="transmembrane region" description="Helical" evidence="2">
    <location>
        <begin position="444"/>
        <end position="469"/>
    </location>
</feature>
<feature type="transmembrane region" description="Helical" evidence="2">
    <location>
        <begin position="61"/>
        <end position="80"/>
    </location>
</feature>
<keyword evidence="2" id="KW-1133">Transmembrane helix</keyword>
<evidence type="ECO:0000313" key="3">
    <source>
        <dbReference type="EMBL" id="MBE1537013.1"/>
    </source>
</evidence>
<name>A0ABR9K2R7_9ACTN</name>
<keyword evidence="2" id="KW-0812">Transmembrane</keyword>
<feature type="transmembrane region" description="Helical" evidence="2">
    <location>
        <begin position="408"/>
        <end position="432"/>
    </location>
</feature>
<keyword evidence="4" id="KW-1185">Reference proteome</keyword>
<keyword evidence="2" id="KW-0472">Membrane</keyword>
<dbReference type="InterPro" id="IPR003474">
    <property type="entry name" value="Glcn_transporter"/>
</dbReference>
<protein>
    <submittedName>
        <fullName evidence="3">H+/gluconate symporter-like permease</fullName>
    </submittedName>
</protein>
<feature type="compositionally biased region" description="Low complexity" evidence="1">
    <location>
        <begin position="215"/>
        <end position="224"/>
    </location>
</feature>
<organism evidence="3 4">
    <name type="scientific">Actinomadura algeriensis</name>
    <dbReference type="NCBI Taxonomy" id="1679523"/>
    <lineage>
        <taxon>Bacteria</taxon>
        <taxon>Bacillati</taxon>
        <taxon>Actinomycetota</taxon>
        <taxon>Actinomycetes</taxon>
        <taxon>Streptosporangiales</taxon>
        <taxon>Thermomonosporaceae</taxon>
        <taxon>Actinomadura</taxon>
    </lineage>
</organism>
<dbReference type="RefSeq" id="WP_192762956.1">
    <property type="nucleotide sequence ID" value="NZ_JADBDZ010000001.1"/>
</dbReference>
<dbReference type="Pfam" id="PF02447">
    <property type="entry name" value="GntP_permease"/>
    <property type="match status" value="2"/>
</dbReference>
<dbReference type="PANTHER" id="PTHR30354:SF11">
    <property type="entry name" value="PERMEASE"/>
    <property type="match status" value="1"/>
</dbReference>
<feature type="transmembrane region" description="Helical" evidence="2">
    <location>
        <begin position="149"/>
        <end position="172"/>
    </location>
</feature>
<evidence type="ECO:0000256" key="2">
    <source>
        <dbReference type="SAM" id="Phobius"/>
    </source>
</evidence>
<feature type="transmembrane region" description="Helical" evidence="2">
    <location>
        <begin position="368"/>
        <end position="396"/>
    </location>
</feature>
<dbReference type="PANTHER" id="PTHR30354">
    <property type="entry name" value="GNT FAMILY GLUCONATE TRANSPORTER"/>
    <property type="match status" value="1"/>
</dbReference>
<sequence length="470" mass="47916">MSDSLILVNTTFAIVATVLLIIRFRVDPVIALLLGASYLGLTAGLGVAGTIEAITKGFGDLMAEIGFLVVFGVLAGSLLRRSGAIERLVETLLRRVGPARMPYALSISVATVLQSIFLDVLVVIIAPLARGLGLRIGRNGTARMVTAMAIGMEVGVVMVVPGIATLALAGVLGVPLGTMLLLGLVVAVPTTVISVAVMQFVFRRGWWDEEKDELPAASAAEPPAGDGGASGAPLAGDAGARSVTRATATATSSVEQTRLLLLFAPVLAALGLIATGAMLDIAEVRIAPLSFVCNPVVALFLGLIGTILVTRHAVGRSAMDEALRDGFRDSGQILVLNGVGGSLALTIKNIGLGDILGQYFSANTAAPLLMVWLIAAILHVAVGSVSISAMTAAGILAPLAPVIGLDPVWIALAAGAGSLFAIHVTSNTFWLLQSLTGLSTRGTLKTFSGGVSVASVVAIAVIIPLSMVLG</sequence>